<name>A0ABS8YIU1_9BACL</name>
<feature type="domain" description="LysM" evidence="2">
    <location>
        <begin position="61"/>
        <end position="106"/>
    </location>
</feature>
<dbReference type="CDD" id="cd00118">
    <property type="entry name" value="LysM"/>
    <property type="match status" value="2"/>
</dbReference>
<feature type="compositionally biased region" description="Basic and acidic residues" evidence="1">
    <location>
        <begin position="454"/>
        <end position="486"/>
    </location>
</feature>
<feature type="region of interest" description="Disordered" evidence="1">
    <location>
        <begin position="120"/>
        <end position="146"/>
    </location>
</feature>
<dbReference type="PROSITE" id="PS51782">
    <property type="entry name" value="LYSM"/>
    <property type="match status" value="2"/>
</dbReference>
<reference evidence="3 4" key="1">
    <citation type="submission" date="2021-11" db="EMBL/GenBank/DDBJ databases">
        <title>Draft genome sequence of Paenibacillus profundus YoMME, a new Gram-positive bacteria with exoelectrogenic properties.</title>
        <authorList>
            <person name="Hubenova Y."/>
            <person name="Hubenova E."/>
            <person name="Manasiev Y."/>
            <person name="Peykov S."/>
            <person name="Mitov M."/>
        </authorList>
    </citation>
    <scope>NUCLEOTIDE SEQUENCE [LARGE SCALE GENOMIC DNA]</scope>
    <source>
        <strain evidence="3 4">YoMME</strain>
    </source>
</reference>
<evidence type="ECO:0000313" key="3">
    <source>
        <dbReference type="EMBL" id="MCE5170265.1"/>
    </source>
</evidence>
<feature type="compositionally biased region" description="Basic and acidic residues" evidence="1">
    <location>
        <begin position="129"/>
        <end position="140"/>
    </location>
</feature>
<dbReference type="RefSeq" id="WP_233697034.1">
    <property type="nucleotide sequence ID" value="NZ_JAJNBZ010000008.1"/>
</dbReference>
<comment type="caution">
    <text evidence="3">The sequence shown here is derived from an EMBL/GenBank/DDBJ whole genome shotgun (WGS) entry which is preliminary data.</text>
</comment>
<gene>
    <name evidence="3" type="ORF">LQV63_13180</name>
</gene>
<dbReference type="Gene3D" id="3.10.350.10">
    <property type="entry name" value="LysM domain"/>
    <property type="match status" value="2"/>
</dbReference>
<dbReference type="PANTHER" id="PTHR33734:SF34">
    <property type="entry name" value="SPOIVD-ASSOCIATED FACTOR A"/>
    <property type="match status" value="1"/>
</dbReference>
<evidence type="ECO:0000313" key="4">
    <source>
        <dbReference type="Proteomes" id="UP001199916"/>
    </source>
</evidence>
<dbReference type="PANTHER" id="PTHR33734">
    <property type="entry name" value="LYSM DOMAIN-CONTAINING GPI-ANCHORED PROTEIN 2"/>
    <property type="match status" value="1"/>
</dbReference>
<dbReference type="SUPFAM" id="SSF54106">
    <property type="entry name" value="LysM domain"/>
    <property type="match status" value="2"/>
</dbReference>
<protein>
    <submittedName>
        <fullName evidence="3">LysM peptidoglycan-binding domain-containing protein</fullName>
    </submittedName>
</protein>
<feature type="region of interest" description="Disordered" evidence="1">
    <location>
        <begin position="444"/>
        <end position="510"/>
    </location>
</feature>
<accession>A0ABS8YIU1</accession>
<proteinExistence type="predicted"/>
<keyword evidence="4" id="KW-1185">Reference proteome</keyword>
<feature type="domain" description="LysM" evidence="2">
    <location>
        <begin position="2"/>
        <end position="47"/>
    </location>
</feature>
<dbReference type="SMART" id="SM00257">
    <property type="entry name" value="LysM"/>
    <property type="match status" value="2"/>
</dbReference>
<dbReference type="EMBL" id="JAJNBZ010000008">
    <property type="protein sequence ID" value="MCE5170265.1"/>
    <property type="molecule type" value="Genomic_DNA"/>
</dbReference>
<dbReference type="InterPro" id="IPR036779">
    <property type="entry name" value="LysM_dom_sf"/>
</dbReference>
<evidence type="ECO:0000256" key="1">
    <source>
        <dbReference type="SAM" id="MobiDB-lite"/>
    </source>
</evidence>
<dbReference type="InterPro" id="IPR018392">
    <property type="entry name" value="LysM"/>
</dbReference>
<dbReference type="Proteomes" id="UP001199916">
    <property type="component" value="Unassembled WGS sequence"/>
</dbReference>
<organism evidence="3 4">
    <name type="scientific">Paenibacillus profundus</name>
    <dbReference type="NCBI Taxonomy" id="1173085"/>
    <lineage>
        <taxon>Bacteria</taxon>
        <taxon>Bacillati</taxon>
        <taxon>Bacillota</taxon>
        <taxon>Bacilli</taxon>
        <taxon>Bacillales</taxon>
        <taxon>Paenibacillaceae</taxon>
        <taxon>Paenibacillus</taxon>
    </lineage>
</organism>
<sequence>MKIHIVKKGDSLYSLSKKYDVSLEELIAMNPQLKDPNQLDVGMKIKVPSSKYPSSGHEIIHKHVVKEGDTLWKLSKAWGIPLQTMINANPQLKNPNVLAIGQVINIPKVHTGMAMPAETAQPNSNAEMTKPKAELTKPKTENTQPKAELTKPITVPEKKAECIYEIEKVENVKPVAPYVPPTPEVPAPPTVPPMPTYVAPATQVQQPNMSSIPVLPPPNYEMPIAPMPYVPMAPCPEIKPCDCEKPHHHLFAQFAMPAAEMMAPMPMPHAYSNCAPYASMPMYHPQAECFDAFPAMPSVMYPPVPPMYGAVSSGVPSMIPSSVPAAVPSSIPCAVPSGIWEPMIQPYAAMPYTHAMPCGCEESIAPVHQAQMYTTPSNCYDRQGHQGYEYAPYPSSYVSPEAGWYNPAAYSSASNMPVDAYESSMPSESCDCACHGERQEEEFQAVSDTDSSDAEDKAVNKSNDSNEKKATVRGEAHSSSNSERKATLRKKKLAAPPKKEHMQSLPWING</sequence>
<dbReference type="Pfam" id="PF01476">
    <property type="entry name" value="LysM"/>
    <property type="match status" value="2"/>
</dbReference>
<evidence type="ECO:0000259" key="2">
    <source>
        <dbReference type="PROSITE" id="PS51782"/>
    </source>
</evidence>